<dbReference type="RefSeq" id="WP_215922737.1">
    <property type="nucleotide sequence ID" value="NZ_JAHKNI010000015.1"/>
</dbReference>
<organism evidence="1 2">
    <name type="scientific">Nocardia albiluteola</name>
    <dbReference type="NCBI Taxonomy" id="2842303"/>
    <lineage>
        <taxon>Bacteria</taxon>
        <taxon>Bacillati</taxon>
        <taxon>Actinomycetota</taxon>
        <taxon>Actinomycetes</taxon>
        <taxon>Mycobacteriales</taxon>
        <taxon>Nocardiaceae</taxon>
        <taxon>Nocardia</taxon>
    </lineage>
</organism>
<proteinExistence type="predicted"/>
<comment type="caution">
    <text evidence="1">The sequence shown here is derived from an EMBL/GenBank/DDBJ whole genome shotgun (WGS) entry which is preliminary data.</text>
</comment>
<reference evidence="1 2" key="1">
    <citation type="submission" date="2021-06" db="EMBL/GenBank/DDBJ databases">
        <title>Actinomycetes sequencing.</title>
        <authorList>
            <person name="Shan Q."/>
        </authorList>
    </citation>
    <scope>NUCLEOTIDE SEQUENCE [LARGE SCALE GENOMIC DNA]</scope>
    <source>
        <strain evidence="1 2">NEAU-G5</strain>
    </source>
</reference>
<keyword evidence="2" id="KW-1185">Reference proteome</keyword>
<dbReference type="Proteomes" id="UP000733379">
    <property type="component" value="Unassembled WGS sequence"/>
</dbReference>
<protein>
    <submittedName>
        <fullName evidence="1">Uncharacterized protein</fullName>
    </submittedName>
</protein>
<evidence type="ECO:0000313" key="1">
    <source>
        <dbReference type="EMBL" id="MBU3066667.1"/>
    </source>
</evidence>
<name>A0ABS6B8Q0_9NOCA</name>
<dbReference type="EMBL" id="JAHKNI010000015">
    <property type="protein sequence ID" value="MBU3066667.1"/>
    <property type="molecule type" value="Genomic_DNA"/>
</dbReference>
<gene>
    <name evidence="1" type="ORF">KO481_34765</name>
</gene>
<accession>A0ABS6B8Q0</accession>
<sequence>MSTLLTEIRDRVEVAEFLRWPGDFDLDRADHVEDVHLASGARLEGVAGDGSGGTYFFCGDGGDERPILYADSEGRAGLVAVGLRELLQLLLVVPWWRDCRSFTVEESRELAEEFLEDIPSIPDERDRAAAALRLSLPTESEVLERLRERTAQAGQDYMLIFTAEGTAYEPLFDV</sequence>
<evidence type="ECO:0000313" key="2">
    <source>
        <dbReference type="Proteomes" id="UP000733379"/>
    </source>
</evidence>